<feature type="transmembrane region" description="Helical" evidence="1">
    <location>
        <begin position="197"/>
        <end position="220"/>
    </location>
</feature>
<dbReference type="OrthoDB" id="3400507at2"/>
<organism evidence="2 3">
    <name type="scientific">Streptomyces kaniharaensis</name>
    <dbReference type="NCBI Taxonomy" id="212423"/>
    <lineage>
        <taxon>Bacteria</taxon>
        <taxon>Bacillati</taxon>
        <taxon>Actinomycetota</taxon>
        <taxon>Actinomycetes</taxon>
        <taxon>Kitasatosporales</taxon>
        <taxon>Streptomycetaceae</taxon>
        <taxon>Streptomyces</taxon>
    </lineage>
</organism>
<dbReference type="Proteomes" id="UP000450000">
    <property type="component" value="Unassembled WGS sequence"/>
</dbReference>
<gene>
    <name evidence="2" type="ORF">F7Q99_07855</name>
</gene>
<keyword evidence="1" id="KW-1133">Transmembrane helix</keyword>
<reference evidence="2 3" key="1">
    <citation type="submission" date="2019-09" db="EMBL/GenBank/DDBJ databases">
        <title>Genome Sequences of Streptomyces kaniharaensis ATCC 21070.</title>
        <authorList>
            <person name="Zhu W."/>
            <person name="De Crecy-Lagard V."/>
            <person name="Richards N.G."/>
        </authorList>
    </citation>
    <scope>NUCLEOTIDE SEQUENCE [LARGE SCALE GENOMIC DNA]</scope>
    <source>
        <strain evidence="2 3">SF-557</strain>
    </source>
</reference>
<sequence length="251" mass="26637">MAQTHVDMAHGLLLRLLPDGLFKAQIPGLLDIVKTYLGSEDPRRKAAEGASEQLVAAEVIRLQDRETVIDAVRGARLVLQYEGARARNFIRILYWVTAVLFTIAVVLAVFGAYSPLLVPLCFGDVPYCPTGNEPASWDYTVIELVGIMAAAIAAAVSLRRLKGPTIAYGIPVALAVLKLPTGALTALAGLMLMRGEFVPGLTSLSSSAQIIAYGIVFGYAQEAGTRLIDKQGQEVVKALGVSANSPSSSTL</sequence>
<feature type="transmembrane region" description="Helical" evidence="1">
    <location>
        <begin position="136"/>
        <end position="156"/>
    </location>
</feature>
<dbReference type="RefSeq" id="WP_153460647.1">
    <property type="nucleotide sequence ID" value="NZ_WBOF01000001.1"/>
</dbReference>
<keyword evidence="1" id="KW-0812">Transmembrane</keyword>
<keyword evidence="1" id="KW-0472">Membrane</keyword>
<keyword evidence="3" id="KW-1185">Reference proteome</keyword>
<accession>A0A6N7KL05</accession>
<name>A0A6N7KL05_9ACTN</name>
<dbReference type="EMBL" id="WBOF01000001">
    <property type="protein sequence ID" value="MQS12210.1"/>
    <property type="molecule type" value="Genomic_DNA"/>
</dbReference>
<protein>
    <submittedName>
        <fullName evidence="2">Uncharacterized protein</fullName>
    </submittedName>
</protein>
<proteinExistence type="predicted"/>
<comment type="caution">
    <text evidence="2">The sequence shown here is derived from an EMBL/GenBank/DDBJ whole genome shotgun (WGS) entry which is preliminary data.</text>
</comment>
<evidence type="ECO:0000313" key="2">
    <source>
        <dbReference type="EMBL" id="MQS12210.1"/>
    </source>
</evidence>
<dbReference type="AlphaFoldDB" id="A0A6N7KL05"/>
<feature type="transmembrane region" description="Helical" evidence="1">
    <location>
        <begin position="168"/>
        <end position="191"/>
    </location>
</feature>
<evidence type="ECO:0000313" key="3">
    <source>
        <dbReference type="Proteomes" id="UP000450000"/>
    </source>
</evidence>
<evidence type="ECO:0000256" key="1">
    <source>
        <dbReference type="SAM" id="Phobius"/>
    </source>
</evidence>
<feature type="transmembrane region" description="Helical" evidence="1">
    <location>
        <begin position="92"/>
        <end position="116"/>
    </location>
</feature>